<accession>A0A7G7BIB7</accession>
<dbReference type="KEGG" id="sfiy:F0344_11110"/>
<keyword evidence="1" id="KW-0472">Membrane</keyword>
<evidence type="ECO:0000256" key="1">
    <source>
        <dbReference type="SAM" id="Phobius"/>
    </source>
</evidence>
<keyword evidence="1" id="KW-1133">Transmembrane helix</keyword>
<dbReference type="RefSeq" id="WP_185298617.1">
    <property type="nucleotide sequence ID" value="NZ_CP045702.1"/>
</dbReference>
<proteinExistence type="predicted"/>
<evidence type="ECO:0000313" key="3">
    <source>
        <dbReference type="Proteomes" id="UP000515307"/>
    </source>
</evidence>
<feature type="transmembrane region" description="Helical" evidence="1">
    <location>
        <begin position="17"/>
        <end position="38"/>
    </location>
</feature>
<gene>
    <name evidence="2" type="ORF">F0344_11110</name>
</gene>
<name>A0A7G7BIB7_9ACTN</name>
<dbReference type="EMBL" id="CP045702">
    <property type="protein sequence ID" value="QNE75082.1"/>
    <property type="molecule type" value="Genomic_DNA"/>
</dbReference>
<protein>
    <submittedName>
        <fullName evidence="2">Uncharacterized protein</fullName>
    </submittedName>
</protein>
<dbReference type="Proteomes" id="UP000515307">
    <property type="component" value="Chromosome"/>
</dbReference>
<organism evidence="2 3">
    <name type="scientific">Streptomyces finlayi</name>
    <dbReference type="NCBI Taxonomy" id="67296"/>
    <lineage>
        <taxon>Bacteria</taxon>
        <taxon>Bacillati</taxon>
        <taxon>Actinomycetota</taxon>
        <taxon>Actinomycetes</taxon>
        <taxon>Kitasatosporales</taxon>
        <taxon>Streptomycetaceae</taxon>
        <taxon>Streptomyces</taxon>
    </lineage>
</organism>
<reference evidence="3" key="1">
    <citation type="submission" date="2019-10" db="EMBL/GenBank/DDBJ databases">
        <title>Antimicrobial potential of Antarctic Bacteria.</title>
        <authorList>
            <person name="Benaud N."/>
            <person name="Edwards R.J."/>
            <person name="Ferrari B.C."/>
        </authorList>
    </citation>
    <scope>NUCLEOTIDE SEQUENCE [LARGE SCALE GENOMIC DNA]</scope>
    <source>
        <strain evidence="3">NBSH44</strain>
    </source>
</reference>
<keyword evidence="1" id="KW-0812">Transmembrane</keyword>
<sequence length="111" mass="11931">MTPPTTHTESLPDRPNLLWGVSLVSLASLSVFLITLALCSVKAYVINDDLPNACYDLRRQSFPPEVACASIDGTMTGTNAGWVVALFFASLVVAVLFASMALAIVMTVRRK</sequence>
<keyword evidence="3" id="KW-1185">Reference proteome</keyword>
<feature type="transmembrane region" description="Helical" evidence="1">
    <location>
        <begin position="82"/>
        <end position="108"/>
    </location>
</feature>
<evidence type="ECO:0000313" key="2">
    <source>
        <dbReference type="EMBL" id="QNE75082.1"/>
    </source>
</evidence>
<dbReference type="AlphaFoldDB" id="A0A7G7BIB7"/>